<dbReference type="SUPFAM" id="SSF52833">
    <property type="entry name" value="Thioredoxin-like"/>
    <property type="match status" value="1"/>
</dbReference>
<gene>
    <name evidence="1" type="ORF">CCAN12_500003</name>
</gene>
<organism evidence="1 2">
    <name type="scientific">Capnocytophaga canimorsus</name>
    <dbReference type="NCBI Taxonomy" id="28188"/>
    <lineage>
        <taxon>Bacteria</taxon>
        <taxon>Pseudomonadati</taxon>
        <taxon>Bacteroidota</taxon>
        <taxon>Flavobacteriia</taxon>
        <taxon>Flavobacteriales</taxon>
        <taxon>Flavobacteriaceae</taxon>
        <taxon>Capnocytophaga</taxon>
    </lineage>
</organism>
<dbReference type="PROSITE" id="PS51352">
    <property type="entry name" value="THIOREDOXIN_2"/>
    <property type="match status" value="1"/>
</dbReference>
<name>A0A0B7H2Y3_9FLAO</name>
<dbReference type="RefSeq" id="WP_041999231.1">
    <property type="nucleotide sequence ID" value="NZ_CP022382.1"/>
</dbReference>
<dbReference type="AlphaFoldDB" id="A0A0B7H2Y3"/>
<protein>
    <submittedName>
        <fullName evidence="1">Thiol-disulfide oxidoreductase resA</fullName>
    </submittedName>
</protein>
<evidence type="ECO:0000313" key="1">
    <source>
        <dbReference type="EMBL" id="CEN33961.1"/>
    </source>
</evidence>
<dbReference type="InterPro" id="IPR013766">
    <property type="entry name" value="Thioredoxin_domain"/>
</dbReference>
<sequence length="187" mass="20891">MARTPSNMLPLNTLAPDFKLLDTISNDEKTLSELKGEKATVIMFLCNHCPYVKHVNSALVALANDYQSKGIAFIAISSNDVVNYPEDSPELMQKTAQELAYPFVYLYDETQEVAKAYDAACTPDFYVFDHSLLLVYRGQLDDSRPQNQIPVSGKDIRAVLDAILEGTDINPVQKPSLGCNIKWKENQ</sequence>
<accession>A0A0B7H2Y3</accession>
<dbReference type="EMBL" id="CDOE01000046">
    <property type="protein sequence ID" value="CEN33961.1"/>
    <property type="molecule type" value="Genomic_DNA"/>
</dbReference>
<dbReference type="PANTHER" id="PTHR43640:SF1">
    <property type="entry name" value="THIOREDOXIN-DEPENDENT PEROXIREDOXIN"/>
    <property type="match status" value="1"/>
</dbReference>
<dbReference type="GeneID" id="69579727"/>
<dbReference type="GO" id="GO:0016491">
    <property type="term" value="F:oxidoreductase activity"/>
    <property type="evidence" value="ECO:0007669"/>
    <property type="project" value="InterPro"/>
</dbReference>
<dbReference type="InterPro" id="IPR036249">
    <property type="entry name" value="Thioredoxin-like_sf"/>
</dbReference>
<dbReference type="PANTHER" id="PTHR43640">
    <property type="entry name" value="OS07G0260300 PROTEIN"/>
    <property type="match status" value="1"/>
</dbReference>
<dbReference type="InterPro" id="IPR047262">
    <property type="entry name" value="PRX-like1"/>
</dbReference>
<reference evidence="1 2" key="1">
    <citation type="submission" date="2015-01" db="EMBL/GenBank/DDBJ databases">
        <authorList>
            <person name="Xiang T."/>
            <person name="Song Y."/>
            <person name="Huang L."/>
            <person name="Wang B."/>
            <person name="Wu P."/>
        </authorList>
    </citation>
    <scope>NUCLEOTIDE SEQUENCE [LARGE SCALE GENOMIC DNA]</scope>
    <source>
        <strain evidence="1 2">Cc12</strain>
    </source>
</reference>
<dbReference type="InterPro" id="IPR000866">
    <property type="entry name" value="AhpC/TSA"/>
</dbReference>
<dbReference type="GO" id="GO:0016209">
    <property type="term" value="F:antioxidant activity"/>
    <property type="evidence" value="ECO:0007669"/>
    <property type="project" value="InterPro"/>
</dbReference>
<dbReference type="Proteomes" id="UP000044026">
    <property type="component" value="Unassembled WGS sequence"/>
</dbReference>
<proteinExistence type="predicted"/>
<evidence type="ECO:0000313" key="2">
    <source>
        <dbReference type="Proteomes" id="UP000044026"/>
    </source>
</evidence>
<dbReference type="Gene3D" id="3.40.30.10">
    <property type="entry name" value="Glutaredoxin"/>
    <property type="match status" value="1"/>
</dbReference>
<dbReference type="Pfam" id="PF00578">
    <property type="entry name" value="AhpC-TSA"/>
    <property type="match status" value="1"/>
</dbReference>
<dbReference type="CDD" id="cd02969">
    <property type="entry name" value="PRX_like1"/>
    <property type="match status" value="1"/>
</dbReference>